<dbReference type="Proteomes" id="UP001485043">
    <property type="component" value="Unassembled WGS sequence"/>
</dbReference>
<dbReference type="EMBL" id="JALJOV010000650">
    <property type="protein sequence ID" value="KAK9862139.1"/>
    <property type="molecule type" value="Genomic_DNA"/>
</dbReference>
<name>A0AAW1T0P2_9CHLO</name>
<keyword evidence="3" id="KW-1185">Reference proteome</keyword>
<protein>
    <submittedName>
        <fullName evidence="2">Uncharacterized protein</fullName>
    </submittedName>
</protein>
<comment type="caution">
    <text evidence="2">The sequence shown here is derived from an EMBL/GenBank/DDBJ whole genome shotgun (WGS) entry which is preliminary data.</text>
</comment>
<gene>
    <name evidence="2" type="ORF">WJX84_002120</name>
</gene>
<organism evidence="2 3">
    <name type="scientific">Apatococcus fuscideae</name>
    <dbReference type="NCBI Taxonomy" id="2026836"/>
    <lineage>
        <taxon>Eukaryota</taxon>
        <taxon>Viridiplantae</taxon>
        <taxon>Chlorophyta</taxon>
        <taxon>core chlorophytes</taxon>
        <taxon>Trebouxiophyceae</taxon>
        <taxon>Chlorellales</taxon>
        <taxon>Chlorellaceae</taxon>
        <taxon>Apatococcus</taxon>
    </lineage>
</organism>
<sequence length="74" mass="8464">MPRERQMVDMCKEVSNEHGQWLGGQEEVSRYPSWVCNYQPPASIWRGRTSPNMHTRRSGGEANGPRGSTLHKSH</sequence>
<accession>A0AAW1T0P2</accession>
<evidence type="ECO:0000313" key="2">
    <source>
        <dbReference type="EMBL" id="KAK9862139.1"/>
    </source>
</evidence>
<reference evidence="2 3" key="1">
    <citation type="journal article" date="2024" name="Nat. Commun.">
        <title>Phylogenomics reveals the evolutionary origins of lichenization in chlorophyte algae.</title>
        <authorList>
            <person name="Puginier C."/>
            <person name="Libourel C."/>
            <person name="Otte J."/>
            <person name="Skaloud P."/>
            <person name="Haon M."/>
            <person name="Grisel S."/>
            <person name="Petersen M."/>
            <person name="Berrin J.G."/>
            <person name="Delaux P.M."/>
            <person name="Dal Grande F."/>
            <person name="Keller J."/>
        </authorList>
    </citation>
    <scope>NUCLEOTIDE SEQUENCE [LARGE SCALE GENOMIC DNA]</scope>
    <source>
        <strain evidence="2 3">SAG 2523</strain>
    </source>
</reference>
<dbReference type="AlphaFoldDB" id="A0AAW1T0P2"/>
<evidence type="ECO:0000256" key="1">
    <source>
        <dbReference type="SAM" id="MobiDB-lite"/>
    </source>
</evidence>
<proteinExistence type="predicted"/>
<feature type="region of interest" description="Disordered" evidence="1">
    <location>
        <begin position="45"/>
        <end position="74"/>
    </location>
</feature>
<evidence type="ECO:0000313" key="3">
    <source>
        <dbReference type="Proteomes" id="UP001485043"/>
    </source>
</evidence>